<feature type="domain" description="Phospholipid/glycerol acyltransferase" evidence="10">
    <location>
        <begin position="135"/>
        <end position="257"/>
    </location>
</feature>
<comment type="pathway">
    <text evidence="2">Phospholipid metabolism; CDP-diacylglycerol biosynthesis; CDP-diacylglycerol from sn-glycerol 3-phosphate: step 2/3.</text>
</comment>
<reference evidence="11 12" key="1">
    <citation type="submission" date="2023-01" db="EMBL/GenBank/DDBJ databases">
        <authorList>
            <person name="Kreplak J."/>
        </authorList>
    </citation>
    <scope>NUCLEOTIDE SEQUENCE [LARGE SCALE GENOMIC DNA]</scope>
</reference>
<keyword evidence="9" id="KW-1133">Transmembrane helix</keyword>
<evidence type="ECO:0000256" key="9">
    <source>
        <dbReference type="SAM" id="Phobius"/>
    </source>
</evidence>
<dbReference type="SUPFAM" id="SSF69593">
    <property type="entry name" value="Glycerol-3-phosphate (1)-acyltransferase"/>
    <property type="match status" value="1"/>
</dbReference>
<keyword evidence="7" id="KW-0012">Acyltransferase</keyword>
<dbReference type="GO" id="GO:0012505">
    <property type="term" value="C:endomembrane system"/>
    <property type="evidence" value="ECO:0007669"/>
    <property type="project" value="TreeGrafter"/>
</dbReference>
<keyword evidence="9" id="KW-0472">Membrane</keyword>
<name>A0AAV1ADK3_VICFA</name>
<dbReference type="Pfam" id="PF01553">
    <property type="entry name" value="Acyltransferase"/>
    <property type="match status" value="1"/>
</dbReference>
<keyword evidence="6" id="KW-0808">Transferase</keyword>
<evidence type="ECO:0000256" key="4">
    <source>
        <dbReference type="ARBA" id="ARBA00008655"/>
    </source>
</evidence>
<sequence>MYNNNSHHKKKKRTQKHKRKKQINNLSQEGRLLKKMEVCMPLKSDTRLKHRPLTVLRFIRGVICLVVFLSTAFICLVYLSPLVVVGLRLFSVRYSRKAVSFFFGLWLSMWPFLFEKINKTKVVFSGDSIPMRERVLLIANHRTEVDWMYLWDLALRKGRLGFIKYILKSSLMKLPIFGWGFQILEFIAVERKWEIDEKILLQNLSTFQDPKDPLWLSIFPEGTDYTEKKCKSSQSFAAEVGLPVLTNVLLPKTKGFHTCLEVLQGSLDAVYDVTIAYKNQCPSFLDNVFGLDPSEVHMHIRRIPVDDIPVSETKAASWLMNTFQIKDQLLSDFKIQGHFPNQLNEEGISTFKCLLTLTLIVSFTALFTYFTFFSHIGFKLYVGLSCAYLSFATCYKIQLMPLTDYVHAFYNNKKQKNG</sequence>
<feature type="transmembrane region" description="Helical" evidence="9">
    <location>
        <begin position="353"/>
        <end position="372"/>
    </location>
</feature>
<evidence type="ECO:0000256" key="5">
    <source>
        <dbReference type="ARBA" id="ARBA00013211"/>
    </source>
</evidence>
<comment type="catalytic activity">
    <reaction evidence="1">
        <text>a 1-acyl-sn-glycero-3-phosphate + an acyl-CoA = a 1,2-diacyl-sn-glycero-3-phosphate + CoA</text>
        <dbReference type="Rhea" id="RHEA:19709"/>
        <dbReference type="ChEBI" id="CHEBI:57287"/>
        <dbReference type="ChEBI" id="CHEBI:57970"/>
        <dbReference type="ChEBI" id="CHEBI:58342"/>
        <dbReference type="ChEBI" id="CHEBI:58608"/>
        <dbReference type="EC" id="2.3.1.51"/>
    </reaction>
</comment>
<accession>A0AAV1ADK3</accession>
<evidence type="ECO:0000256" key="1">
    <source>
        <dbReference type="ARBA" id="ARBA00001141"/>
    </source>
</evidence>
<proteinExistence type="inferred from homology"/>
<gene>
    <name evidence="11" type="ORF">VFH_III229040</name>
</gene>
<protein>
    <recommendedName>
        <fullName evidence="5">1-acylglycerol-3-phosphate O-acyltransferase</fullName>
        <ecNumber evidence="5">2.3.1.51</ecNumber>
    </recommendedName>
</protein>
<organism evidence="11 12">
    <name type="scientific">Vicia faba</name>
    <name type="common">Broad bean</name>
    <name type="synonym">Faba vulgaris</name>
    <dbReference type="NCBI Taxonomy" id="3906"/>
    <lineage>
        <taxon>Eukaryota</taxon>
        <taxon>Viridiplantae</taxon>
        <taxon>Streptophyta</taxon>
        <taxon>Embryophyta</taxon>
        <taxon>Tracheophyta</taxon>
        <taxon>Spermatophyta</taxon>
        <taxon>Magnoliopsida</taxon>
        <taxon>eudicotyledons</taxon>
        <taxon>Gunneridae</taxon>
        <taxon>Pentapetalae</taxon>
        <taxon>rosids</taxon>
        <taxon>fabids</taxon>
        <taxon>Fabales</taxon>
        <taxon>Fabaceae</taxon>
        <taxon>Papilionoideae</taxon>
        <taxon>50 kb inversion clade</taxon>
        <taxon>NPAAA clade</taxon>
        <taxon>Hologalegina</taxon>
        <taxon>IRL clade</taxon>
        <taxon>Fabeae</taxon>
        <taxon>Vicia</taxon>
    </lineage>
</organism>
<dbReference type="Pfam" id="PF16076">
    <property type="entry name" value="Acyltransf_C"/>
    <property type="match status" value="1"/>
</dbReference>
<evidence type="ECO:0000313" key="12">
    <source>
        <dbReference type="Proteomes" id="UP001157006"/>
    </source>
</evidence>
<dbReference type="SMART" id="SM00563">
    <property type="entry name" value="PlsC"/>
    <property type="match status" value="1"/>
</dbReference>
<evidence type="ECO:0000259" key="10">
    <source>
        <dbReference type="SMART" id="SM00563"/>
    </source>
</evidence>
<evidence type="ECO:0000313" key="11">
    <source>
        <dbReference type="EMBL" id="CAI8606407.1"/>
    </source>
</evidence>
<evidence type="ECO:0000256" key="7">
    <source>
        <dbReference type="ARBA" id="ARBA00023315"/>
    </source>
</evidence>
<dbReference type="GO" id="GO:0003841">
    <property type="term" value="F:1-acylglycerol-3-phosphate O-acyltransferase activity"/>
    <property type="evidence" value="ECO:0007669"/>
    <property type="project" value="UniProtKB-EC"/>
</dbReference>
<comment type="pathway">
    <text evidence="3">Lipid metabolism.</text>
</comment>
<dbReference type="Proteomes" id="UP001157006">
    <property type="component" value="Chromosome 3"/>
</dbReference>
<keyword evidence="9" id="KW-0812">Transmembrane</keyword>
<dbReference type="PANTHER" id="PTHR10983">
    <property type="entry name" value="1-ACYLGLYCEROL-3-PHOSPHATE ACYLTRANSFERASE-RELATED"/>
    <property type="match status" value="1"/>
</dbReference>
<evidence type="ECO:0000256" key="3">
    <source>
        <dbReference type="ARBA" id="ARBA00005189"/>
    </source>
</evidence>
<dbReference type="EC" id="2.3.1.51" evidence="5"/>
<evidence type="ECO:0000256" key="2">
    <source>
        <dbReference type="ARBA" id="ARBA00004728"/>
    </source>
</evidence>
<feature type="transmembrane region" description="Helical" evidence="9">
    <location>
        <begin position="99"/>
        <end position="114"/>
    </location>
</feature>
<feature type="transmembrane region" description="Helical" evidence="9">
    <location>
        <begin position="58"/>
        <end position="79"/>
    </location>
</feature>
<comment type="similarity">
    <text evidence="4">Belongs to the 1-acyl-sn-glycerol-3-phosphate acyltransferase family.</text>
</comment>
<dbReference type="EMBL" id="OX451738">
    <property type="protein sequence ID" value="CAI8606407.1"/>
    <property type="molecule type" value="Genomic_DNA"/>
</dbReference>
<dbReference type="InterPro" id="IPR002123">
    <property type="entry name" value="Plipid/glycerol_acylTrfase"/>
</dbReference>
<evidence type="ECO:0000256" key="6">
    <source>
        <dbReference type="ARBA" id="ARBA00022679"/>
    </source>
</evidence>
<dbReference type="CDD" id="cd07990">
    <property type="entry name" value="LPLAT_LCLAT1-like"/>
    <property type="match status" value="1"/>
</dbReference>
<feature type="region of interest" description="Disordered" evidence="8">
    <location>
        <begin position="1"/>
        <end position="21"/>
    </location>
</feature>
<dbReference type="InterPro" id="IPR032098">
    <property type="entry name" value="Acyltransf_C"/>
</dbReference>
<dbReference type="AlphaFoldDB" id="A0AAV1ADK3"/>
<keyword evidence="12" id="KW-1185">Reference proteome</keyword>
<dbReference type="PANTHER" id="PTHR10983:SF16">
    <property type="entry name" value="LYSOCARDIOLIPIN ACYLTRANSFERASE 1"/>
    <property type="match status" value="1"/>
</dbReference>
<evidence type="ECO:0000256" key="8">
    <source>
        <dbReference type="SAM" id="MobiDB-lite"/>
    </source>
</evidence>